<dbReference type="EMBL" id="BTSX01000005">
    <property type="protein sequence ID" value="GMS99812.1"/>
    <property type="molecule type" value="Genomic_DNA"/>
</dbReference>
<feature type="non-terminal residue" evidence="2">
    <location>
        <position position="175"/>
    </location>
</feature>
<dbReference type="Gene3D" id="3.30.710.10">
    <property type="entry name" value="Potassium Channel Kv1.1, Chain A"/>
    <property type="match status" value="1"/>
</dbReference>
<organism evidence="2 3">
    <name type="scientific">Pristionchus entomophagus</name>
    <dbReference type="NCBI Taxonomy" id="358040"/>
    <lineage>
        <taxon>Eukaryota</taxon>
        <taxon>Metazoa</taxon>
        <taxon>Ecdysozoa</taxon>
        <taxon>Nematoda</taxon>
        <taxon>Chromadorea</taxon>
        <taxon>Rhabditida</taxon>
        <taxon>Rhabditina</taxon>
        <taxon>Diplogasteromorpha</taxon>
        <taxon>Diplogasteroidea</taxon>
        <taxon>Neodiplogasteridae</taxon>
        <taxon>Pristionchus</taxon>
    </lineage>
</organism>
<evidence type="ECO:0000313" key="3">
    <source>
        <dbReference type="Proteomes" id="UP001432027"/>
    </source>
</evidence>
<evidence type="ECO:0000313" key="2">
    <source>
        <dbReference type="EMBL" id="GMS99812.1"/>
    </source>
</evidence>
<dbReference type="SMART" id="SM00225">
    <property type="entry name" value="BTB"/>
    <property type="match status" value="1"/>
</dbReference>
<dbReference type="PROSITE" id="PS50097">
    <property type="entry name" value="BTB"/>
    <property type="match status" value="1"/>
</dbReference>
<dbReference type="AlphaFoldDB" id="A0AAV5U0D2"/>
<dbReference type="Pfam" id="PF00651">
    <property type="entry name" value="BTB"/>
    <property type="match status" value="1"/>
</dbReference>
<accession>A0AAV5U0D2</accession>
<feature type="domain" description="BTB" evidence="1">
    <location>
        <begin position="36"/>
        <end position="103"/>
    </location>
</feature>
<keyword evidence="3" id="KW-1185">Reference proteome</keyword>
<dbReference type="SUPFAM" id="SSF54695">
    <property type="entry name" value="POZ domain"/>
    <property type="match status" value="1"/>
</dbReference>
<name>A0AAV5U0D2_9BILA</name>
<comment type="caution">
    <text evidence="2">The sequence shown here is derived from an EMBL/GenBank/DDBJ whole genome shotgun (WGS) entry which is preliminary data.</text>
</comment>
<reference evidence="2" key="1">
    <citation type="submission" date="2023-10" db="EMBL/GenBank/DDBJ databases">
        <title>Genome assembly of Pristionchus species.</title>
        <authorList>
            <person name="Yoshida K."/>
            <person name="Sommer R.J."/>
        </authorList>
    </citation>
    <scope>NUCLEOTIDE SEQUENCE</scope>
    <source>
        <strain evidence="2">RS0144</strain>
    </source>
</reference>
<evidence type="ECO:0000259" key="1">
    <source>
        <dbReference type="PROSITE" id="PS50097"/>
    </source>
</evidence>
<protein>
    <recommendedName>
        <fullName evidence="1">BTB domain-containing protein</fullName>
    </recommendedName>
</protein>
<sequence length="175" mass="19150">MGANTSLPDGVDEKSSIDYPVTSKIGLDAKNEGLQSDVVVKCDGEIVSQSHRLVLSAFSHRFKNDLLAKEQQPLITLNYKGIPKEALKEVIDFCSTGQYKFSQSLLEAARFLQCEKLIPLLENAMDVPSSSSTINETVTDPRHAANFLEALCQMRIDGEFTGVDPCQVSLPTNSV</sequence>
<dbReference type="InterPro" id="IPR000210">
    <property type="entry name" value="BTB/POZ_dom"/>
</dbReference>
<gene>
    <name evidence="2" type="ORF">PENTCL1PPCAC_21987</name>
</gene>
<proteinExistence type="predicted"/>
<dbReference type="InterPro" id="IPR011333">
    <property type="entry name" value="SKP1/BTB/POZ_sf"/>
</dbReference>
<dbReference type="CDD" id="cd18186">
    <property type="entry name" value="BTB_POZ_ZBTB_KLHL-like"/>
    <property type="match status" value="1"/>
</dbReference>
<dbReference type="Proteomes" id="UP001432027">
    <property type="component" value="Unassembled WGS sequence"/>
</dbReference>